<proteinExistence type="predicted"/>
<dbReference type="GO" id="GO:0005096">
    <property type="term" value="F:GTPase activator activity"/>
    <property type="evidence" value="ECO:0007669"/>
    <property type="project" value="UniProtKB-KW"/>
</dbReference>
<reference evidence="5 6" key="1">
    <citation type="journal article" date="2016" name="Sci. Rep.">
        <title>Peltaster fructicola genome reveals evolution from an invasive phytopathogen to an ectophytic parasite.</title>
        <authorList>
            <person name="Xu C."/>
            <person name="Chen H."/>
            <person name="Gleason M.L."/>
            <person name="Xu J.R."/>
            <person name="Liu H."/>
            <person name="Zhang R."/>
            <person name="Sun G."/>
        </authorList>
    </citation>
    <scope>NUCLEOTIDE SEQUENCE [LARGE SCALE GENOMIC DNA]</scope>
    <source>
        <strain evidence="5 6">LNHT1506</strain>
    </source>
</reference>
<feature type="coiled-coil region" evidence="2">
    <location>
        <begin position="457"/>
        <end position="484"/>
    </location>
</feature>
<feature type="compositionally biased region" description="Low complexity" evidence="3">
    <location>
        <begin position="617"/>
        <end position="626"/>
    </location>
</feature>
<dbReference type="PANTHER" id="PTHR22957">
    <property type="entry name" value="TBC1 DOMAIN FAMILY MEMBER GTPASE-ACTIVATING PROTEIN"/>
    <property type="match status" value="1"/>
</dbReference>
<feature type="domain" description="Rab-GAP TBC" evidence="4">
    <location>
        <begin position="35"/>
        <end position="281"/>
    </location>
</feature>
<protein>
    <recommendedName>
        <fullName evidence="4">Rab-GAP TBC domain-containing protein</fullName>
    </recommendedName>
</protein>
<dbReference type="PANTHER" id="PTHR22957:SF337">
    <property type="entry name" value="TBC1 DOMAIN FAMILY MEMBER 5"/>
    <property type="match status" value="1"/>
</dbReference>
<gene>
    <name evidence="5" type="ORF">AMS68_001567</name>
</gene>
<dbReference type="Proteomes" id="UP000503462">
    <property type="component" value="Chromosome 1"/>
</dbReference>
<feature type="compositionally biased region" description="Basic residues" evidence="3">
    <location>
        <begin position="688"/>
        <end position="698"/>
    </location>
</feature>
<evidence type="ECO:0000256" key="2">
    <source>
        <dbReference type="SAM" id="Coils"/>
    </source>
</evidence>
<dbReference type="FunFam" id="1.10.8.270:FF:000031">
    <property type="entry name" value="TBC1 domain family member 5"/>
    <property type="match status" value="1"/>
</dbReference>
<evidence type="ECO:0000259" key="4">
    <source>
        <dbReference type="PROSITE" id="PS50086"/>
    </source>
</evidence>
<dbReference type="SMART" id="SM00164">
    <property type="entry name" value="TBC"/>
    <property type="match status" value="1"/>
</dbReference>
<evidence type="ECO:0000256" key="3">
    <source>
        <dbReference type="SAM" id="MobiDB-lite"/>
    </source>
</evidence>
<dbReference type="Pfam" id="PF00566">
    <property type="entry name" value="RabGAP-TBC"/>
    <property type="match status" value="1"/>
</dbReference>
<feature type="region of interest" description="Disordered" evidence="3">
    <location>
        <begin position="595"/>
        <end position="629"/>
    </location>
</feature>
<dbReference type="InterPro" id="IPR035969">
    <property type="entry name" value="Rab-GAP_TBC_sf"/>
</dbReference>
<dbReference type="PROSITE" id="PS50086">
    <property type="entry name" value="TBC_RABGAP"/>
    <property type="match status" value="1"/>
</dbReference>
<dbReference type="EMBL" id="CP051139">
    <property type="protein sequence ID" value="QIW96049.1"/>
    <property type="molecule type" value="Genomic_DNA"/>
</dbReference>
<organism evidence="5 6">
    <name type="scientific">Peltaster fructicola</name>
    <dbReference type="NCBI Taxonomy" id="286661"/>
    <lineage>
        <taxon>Eukaryota</taxon>
        <taxon>Fungi</taxon>
        <taxon>Dikarya</taxon>
        <taxon>Ascomycota</taxon>
        <taxon>Pezizomycotina</taxon>
        <taxon>Dothideomycetes</taxon>
        <taxon>Dothideomycetes incertae sedis</taxon>
        <taxon>Peltaster</taxon>
    </lineage>
</organism>
<dbReference type="Gene3D" id="1.10.8.270">
    <property type="entry name" value="putative rabgap domain of human tbc1 domain family member 14 like domains"/>
    <property type="match status" value="1"/>
</dbReference>
<keyword evidence="1" id="KW-0343">GTPase activation</keyword>
<sequence>MRPLGDVRPLWLAYKRYNSLDEIREAVRIDGHDDFAGVQLRSVNWKILLLFDTLDTASWQVTSASSRSAYESLRSRFSSLAADGNNSSDDGKTPQQSDGALLAEIRQDIERCMPGISFFQDAATQKMLTDILFVFCKLNPDLSYRQGMHELVAPILWVVEHDAADLGHSSKLMGEDALMCNIISTEYIEHDTFALFSQVMQNSKKFYEQTSHTALENPLVSRSQRIASTLLAQVDPRLSSYLESSGIVPQIFMIRWIRLLFGREFDFTAVLTLWDVIFAEDPSLEIVDHICIVMLLRIRWELLDSSYNEALSLLLRYPPLDNDITAQSMAIDALALRANMTVAMGNRLVVKYTGRAMLELNRPSTPPAIQRNITSFSGMDAIRKSIRGKAAESGSTTPQINFEALLQSTAQNIMNRGEQLGIGKAVRSAIDDVHRKAQEIRESHVPSPGWRQRPRSAHGLSARIRALEARNAQLAQLLDGAVSQLWDMQKQVAEHSDTDEEAYSADKLDLEKFSVAIGQVQFVQVYLQDSTLPLADAETEPSHATALDERPSEAILVGKAIQADNADVAPVAEAISTIVQQTTVEGLQDPSSFEEAFEPDAETHAAKEAAQQNTQITPSSPSSTSSATNKRLAVLARPPLAESAYSWMLGQPKDDTFGAAKSDMMLQAEQNSSFFSDGKDEEPSSAPKARKGIRPKKKYAIPAVSTDINLSFDP</sequence>
<keyword evidence="6" id="KW-1185">Reference proteome</keyword>
<evidence type="ECO:0000256" key="1">
    <source>
        <dbReference type="ARBA" id="ARBA00022468"/>
    </source>
</evidence>
<dbReference type="AlphaFoldDB" id="A0A6H0XNI6"/>
<dbReference type="OrthoDB" id="27140at2759"/>
<dbReference type="Gene3D" id="1.10.472.80">
    <property type="entry name" value="Ypt/Rab-GAP domain of gyp1p, domain 3"/>
    <property type="match status" value="1"/>
</dbReference>
<evidence type="ECO:0000313" key="6">
    <source>
        <dbReference type="Proteomes" id="UP000503462"/>
    </source>
</evidence>
<dbReference type="InterPro" id="IPR000195">
    <property type="entry name" value="Rab-GAP-TBC_dom"/>
</dbReference>
<keyword evidence="2" id="KW-0175">Coiled coil</keyword>
<dbReference type="FunFam" id="1.10.472.80:FF:000038">
    <property type="entry name" value="TBC1 domain family member 5"/>
    <property type="match status" value="1"/>
</dbReference>
<dbReference type="SUPFAM" id="SSF47923">
    <property type="entry name" value="Ypt/Rab-GAP domain of gyp1p"/>
    <property type="match status" value="2"/>
</dbReference>
<feature type="region of interest" description="Disordered" evidence="3">
    <location>
        <begin position="663"/>
        <end position="698"/>
    </location>
</feature>
<evidence type="ECO:0000313" key="5">
    <source>
        <dbReference type="EMBL" id="QIW96049.1"/>
    </source>
</evidence>
<name>A0A6H0XNI6_9PEZI</name>
<accession>A0A6H0XNI6</accession>